<evidence type="ECO:0000259" key="3">
    <source>
        <dbReference type="SMART" id="SM00822"/>
    </source>
</evidence>
<dbReference type="InterPro" id="IPR002347">
    <property type="entry name" value="SDR_fam"/>
</dbReference>
<dbReference type="CDD" id="cd05233">
    <property type="entry name" value="SDR_c"/>
    <property type="match status" value="1"/>
</dbReference>
<dbReference type="AlphaFoldDB" id="A0A2M9BL99"/>
<dbReference type="SUPFAM" id="SSF51735">
    <property type="entry name" value="NAD(P)-binding Rossmann-fold domains"/>
    <property type="match status" value="1"/>
</dbReference>
<dbReference type="Pfam" id="PF13561">
    <property type="entry name" value="adh_short_C2"/>
    <property type="match status" value="1"/>
</dbReference>
<dbReference type="FunFam" id="3.40.50.720:FF:000084">
    <property type="entry name" value="Short-chain dehydrogenase reductase"/>
    <property type="match status" value="1"/>
</dbReference>
<dbReference type="EMBL" id="PGFA01000001">
    <property type="protein sequence ID" value="PJJ58712.1"/>
    <property type="molecule type" value="Genomic_DNA"/>
</dbReference>
<sequence length="252" mass="26202">MSTSLKLADKVALITGGTTGIGLGAARRFIAEGAFVYITGRRQAELDAAVQQLGSNARGIRSDVTSQTDLDALFATIQAEKGHLDVLFTNAGGGEFAPLGGITEEHYALTFDRNVKATLFTVQKALPLLRDGSSVILMASTAASGGDANFSVYSASKAAVRSFARTWTADLKDRKIRVNAISPGPIDTPGLSSLGADETQAEQIKAYLATTVPLGRLGSPDEVAKALVFLASDDSSFVTGTELFVDGGAAQL</sequence>
<dbReference type="InterPro" id="IPR057326">
    <property type="entry name" value="KR_dom"/>
</dbReference>
<reference evidence="4 5" key="1">
    <citation type="submission" date="2017-11" db="EMBL/GenBank/DDBJ databases">
        <title>Genomic Encyclopedia of Archaeal and Bacterial Type Strains, Phase II (KMG-II): From Individual Species to Whole Genera.</title>
        <authorList>
            <person name="Goeker M."/>
        </authorList>
    </citation>
    <scope>NUCLEOTIDE SEQUENCE [LARGE SCALE GENOMIC DNA]</scope>
    <source>
        <strain evidence="4 5">DSM 11115</strain>
    </source>
</reference>
<evidence type="ECO:0000256" key="2">
    <source>
        <dbReference type="ARBA" id="ARBA00023002"/>
    </source>
</evidence>
<dbReference type="Gene3D" id="3.40.50.720">
    <property type="entry name" value="NAD(P)-binding Rossmann-like Domain"/>
    <property type="match status" value="1"/>
</dbReference>
<dbReference type="GO" id="GO:0016491">
    <property type="term" value="F:oxidoreductase activity"/>
    <property type="evidence" value="ECO:0007669"/>
    <property type="project" value="UniProtKB-KW"/>
</dbReference>
<dbReference type="PRINTS" id="PR00081">
    <property type="entry name" value="GDHRDH"/>
</dbReference>
<keyword evidence="5" id="KW-1185">Reference proteome</keyword>
<dbReference type="PANTHER" id="PTHR43943">
    <property type="entry name" value="DEHYDROGENASE/REDUCTASE (SDR FAMILY) MEMBER 4"/>
    <property type="match status" value="1"/>
</dbReference>
<gene>
    <name evidence="4" type="ORF">CLV45_0122</name>
</gene>
<name>A0A2M9BL99_9BACT</name>
<comment type="caution">
    <text evidence="4">The sequence shown here is derived from an EMBL/GenBank/DDBJ whole genome shotgun (WGS) entry which is preliminary data.</text>
</comment>
<accession>A0A2M9BL99</accession>
<dbReference type="OrthoDB" id="9804104at2"/>
<evidence type="ECO:0000313" key="5">
    <source>
        <dbReference type="Proteomes" id="UP000228535"/>
    </source>
</evidence>
<dbReference type="Proteomes" id="UP000228535">
    <property type="component" value="Unassembled WGS sequence"/>
</dbReference>
<comment type="similarity">
    <text evidence="1">Belongs to the short-chain dehydrogenases/reductases (SDR) family.</text>
</comment>
<dbReference type="SMART" id="SM00822">
    <property type="entry name" value="PKS_KR"/>
    <property type="match status" value="1"/>
</dbReference>
<dbReference type="InterPro" id="IPR036291">
    <property type="entry name" value="NAD(P)-bd_dom_sf"/>
</dbReference>
<dbReference type="PANTHER" id="PTHR43943:SF17">
    <property type="entry name" value="3-PHENYLPROPIONATE-DIHYDRODIOL_CINNAMIC ACID-DIHYDRODIOL DEHYDROGENASE"/>
    <property type="match status" value="1"/>
</dbReference>
<protein>
    <submittedName>
        <fullName evidence="4">NAD(P)-dependent dehydrogenase (Short-subunit alcohol dehydrogenase family)</fullName>
    </submittedName>
</protein>
<proteinExistence type="inferred from homology"/>
<feature type="domain" description="Ketoreductase" evidence="3">
    <location>
        <begin position="10"/>
        <end position="189"/>
    </location>
</feature>
<evidence type="ECO:0000256" key="1">
    <source>
        <dbReference type="ARBA" id="ARBA00006484"/>
    </source>
</evidence>
<organism evidence="4 5">
    <name type="scientific">Hymenobacter chitinivorans DSM 11115</name>
    <dbReference type="NCBI Taxonomy" id="1121954"/>
    <lineage>
        <taxon>Bacteria</taxon>
        <taxon>Pseudomonadati</taxon>
        <taxon>Bacteroidota</taxon>
        <taxon>Cytophagia</taxon>
        <taxon>Cytophagales</taxon>
        <taxon>Hymenobacteraceae</taxon>
        <taxon>Hymenobacter</taxon>
    </lineage>
</organism>
<keyword evidence="2" id="KW-0560">Oxidoreductase</keyword>
<dbReference type="RefSeq" id="WP_100336911.1">
    <property type="nucleotide sequence ID" value="NZ_PGFA01000001.1"/>
</dbReference>
<evidence type="ECO:0000313" key="4">
    <source>
        <dbReference type="EMBL" id="PJJ58712.1"/>
    </source>
</evidence>